<dbReference type="Gene3D" id="3.90.550.10">
    <property type="entry name" value="Spore Coat Polysaccharide Biosynthesis Protein SpsA, Chain A"/>
    <property type="match status" value="1"/>
</dbReference>
<dbReference type="InterPro" id="IPR011989">
    <property type="entry name" value="ARM-like"/>
</dbReference>
<evidence type="ECO:0000313" key="7">
    <source>
        <dbReference type="EMBL" id="SEI92333.1"/>
    </source>
</evidence>
<evidence type="ECO:0000256" key="4">
    <source>
        <dbReference type="SAM" id="Phobius"/>
    </source>
</evidence>
<reference evidence="6 8" key="1">
    <citation type="submission" date="2016-02" db="EMBL/GenBank/DDBJ databases">
        <authorList>
            <person name="Wen L."/>
            <person name="He K."/>
            <person name="Yang H."/>
        </authorList>
    </citation>
    <scope>NUCLEOTIDE SEQUENCE [LARGE SCALE GENOMIC DNA]</scope>
    <source>
        <strain evidence="6">Trichococcus_R210</strain>
    </source>
</reference>
<dbReference type="EMBL" id="FJNB01000006">
    <property type="protein sequence ID" value="CZQ93111.1"/>
    <property type="molecule type" value="Genomic_DNA"/>
</dbReference>
<feature type="transmembrane region" description="Helical" evidence="4">
    <location>
        <begin position="438"/>
        <end position="459"/>
    </location>
</feature>
<feature type="transmembrane region" description="Helical" evidence="4">
    <location>
        <begin position="6"/>
        <end position="28"/>
    </location>
</feature>
<dbReference type="InterPro" id="IPR001173">
    <property type="entry name" value="Glyco_trans_2-like"/>
</dbReference>
<keyword evidence="9" id="KW-1185">Reference proteome</keyword>
<evidence type="ECO:0000256" key="3">
    <source>
        <dbReference type="ARBA" id="ARBA00022679"/>
    </source>
</evidence>
<feature type="transmembrane region" description="Helical" evidence="4">
    <location>
        <begin position="898"/>
        <end position="919"/>
    </location>
</feature>
<dbReference type="Pfam" id="PF03142">
    <property type="entry name" value="Chitin_synth_2"/>
    <property type="match status" value="1"/>
</dbReference>
<gene>
    <name evidence="7" type="ORF">SAMN05216375_10539</name>
    <name evidence="6" type="ORF">TR210_1111</name>
</gene>
<evidence type="ECO:0000313" key="6">
    <source>
        <dbReference type="EMBL" id="CZQ93111.1"/>
    </source>
</evidence>
<keyword evidence="4" id="KW-0812">Transmembrane</keyword>
<feature type="transmembrane region" description="Helical" evidence="4">
    <location>
        <begin position="863"/>
        <end position="886"/>
    </location>
</feature>
<evidence type="ECO:0000313" key="9">
    <source>
        <dbReference type="Proteomes" id="UP000199280"/>
    </source>
</evidence>
<dbReference type="SUPFAM" id="SSF53448">
    <property type="entry name" value="Nucleotide-diphospho-sugar transferases"/>
    <property type="match status" value="1"/>
</dbReference>
<reference evidence="7 9" key="2">
    <citation type="submission" date="2016-10" db="EMBL/GenBank/DDBJ databases">
        <authorList>
            <person name="Varghese N."/>
            <person name="Submissions S."/>
        </authorList>
    </citation>
    <scope>NUCLEOTIDE SEQUENCE [LARGE SCALE GENOMIC DNA]</scope>
    <source>
        <strain evidence="7 9">DSM 22150</strain>
    </source>
</reference>
<accession>A0A143YKX3</accession>
<keyword evidence="4" id="KW-0472">Membrane</keyword>
<feature type="domain" description="Glycosyltransferase 2-like" evidence="5">
    <location>
        <begin position="532"/>
        <end position="663"/>
    </location>
</feature>
<organism evidence="6 8">
    <name type="scientific">Trichococcus ilyis</name>
    <dbReference type="NCBI Taxonomy" id="640938"/>
    <lineage>
        <taxon>Bacteria</taxon>
        <taxon>Bacillati</taxon>
        <taxon>Bacillota</taxon>
        <taxon>Bacilli</taxon>
        <taxon>Lactobacillales</taxon>
        <taxon>Carnobacteriaceae</taxon>
        <taxon>Trichococcus</taxon>
    </lineage>
</organism>
<dbReference type="Proteomes" id="UP000076878">
    <property type="component" value="Unassembled WGS sequence"/>
</dbReference>
<evidence type="ECO:0000256" key="1">
    <source>
        <dbReference type="ARBA" id="ARBA00006739"/>
    </source>
</evidence>
<sequence>MTMDARTILFAIFAISSLIVWMILMVFFNKQRHDDLKTMTAEMDRFIIDGLLDKEGILYKKDAKLFMKRYTDLKQVITIDAEKEAAFMAVIETFDLEAFYRKRLRSRLKYRRIEAAVYLGVINTETARQAIEEALYKERHYSAKLYYIHTLVGIKHPCSIPPIAHSLLDAPQWYREKVHPLLNEYGKASFEFFSQIKDSQRSEYKELIIGFAEAYPVTALQDYLRNIARDPDEEEAIRYKAASVLIKVYFIEIDRPEYLEHPDPYIRGLSIRAYGENPSAENLYVLIPLLAEDEYKEAAMEAIGKIIAQRPPQVCILLEEFRKYSNEHVRSGLAELISKRVDYMMLKVSSENKEDFQAIIKEIMLRGKNSNIISFLNKNRDPAIEREMIPILKDVFDKSPEVRLTYRTYLNETLLKKCGQMRFVPEAVKREEKQNKRVILYLYFLLLVLFFSFPAAYAISHRELLFTLPWLEQLKVYVIDFNYYLAYYSMAVNGIYLFLLVCSFFGVREQAKYWKLKKMPFLFKKGMMPSVSIIAPAYNEAASIIESANSLMNLRYPDYELIIVNDGSKDQTLQTLIQYFGLEKVDQAVNGNLRTMPIKGIYRNETLPKLTVVDKENGGKADSLNTGINLSAKEYFCGIDSDSLLETDALLKLASLMLDEEVECPALGGNIFPVNGCTIEKGMLTDLRIPENRVARLQMIEYIRAFMAGRVGWAQLDCLLIISGAFGLFKRDRIIEIGGYLTSSGEYQKDTVGEDMELVVRLNRHLLEKKQKFKIKYSYNANCWTEVPETFRVLKRQRDRWHRGLIDILTFHNKMIGNPRYGKAGTIAMPYFFIFEMMGPLVEMQGYVMVLLAALFGLLNREIAGLLFVSIILMGILISVSSLYLAEKESDYFTFKELAVLVFYAFIENFGLRQLISFWRVTGYVNSLKKPKGWGKMERKGFAVKPDLADVPSP</sequence>
<feature type="transmembrane region" description="Helical" evidence="4">
    <location>
        <begin position="831"/>
        <end position="857"/>
    </location>
</feature>
<feature type="transmembrane region" description="Helical" evidence="4">
    <location>
        <begin position="485"/>
        <end position="507"/>
    </location>
</feature>
<proteinExistence type="inferred from homology"/>
<evidence type="ECO:0000256" key="2">
    <source>
        <dbReference type="ARBA" id="ARBA00022676"/>
    </source>
</evidence>
<protein>
    <submittedName>
        <fullName evidence="6">Armadillo-type fold</fullName>
    </submittedName>
    <submittedName>
        <fullName evidence="7">Glycosyltransferase, catalytic subunit of cellulose synthase and poly-beta-1,6-N-acetylglucosamine synthase</fullName>
    </submittedName>
</protein>
<dbReference type="RefSeq" id="WP_084253834.1">
    <property type="nucleotide sequence ID" value="NZ_FJNB01000006.1"/>
</dbReference>
<dbReference type="AlphaFoldDB" id="A0A143YKX3"/>
<evidence type="ECO:0000259" key="5">
    <source>
        <dbReference type="Pfam" id="PF00535"/>
    </source>
</evidence>
<dbReference type="SUPFAM" id="SSF48371">
    <property type="entry name" value="ARM repeat"/>
    <property type="match status" value="1"/>
</dbReference>
<dbReference type="EMBL" id="FNYT01000005">
    <property type="protein sequence ID" value="SEI92333.1"/>
    <property type="molecule type" value="Genomic_DNA"/>
</dbReference>
<dbReference type="STRING" id="640938.TR210_1111"/>
<dbReference type="InterPro" id="IPR016024">
    <property type="entry name" value="ARM-type_fold"/>
</dbReference>
<dbReference type="Proteomes" id="UP000199280">
    <property type="component" value="Unassembled WGS sequence"/>
</dbReference>
<dbReference type="GO" id="GO:0016757">
    <property type="term" value="F:glycosyltransferase activity"/>
    <property type="evidence" value="ECO:0007669"/>
    <property type="project" value="UniProtKB-KW"/>
</dbReference>
<dbReference type="PANTHER" id="PTHR43630">
    <property type="entry name" value="POLY-BETA-1,6-N-ACETYL-D-GLUCOSAMINE SYNTHASE"/>
    <property type="match status" value="1"/>
</dbReference>
<dbReference type="OrthoDB" id="9766299at2"/>
<name>A0A143YKX3_9LACT</name>
<dbReference type="CDD" id="cd06423">
    <property type="entry name" value="CESA_like"/>
    <property type="match status" value="1"/>
</dbReference>
<dbReference type="InterPro" id="IPR029044">
    <property type="entry name" value="Nucleotide-diphossugar_trans"/>
</dbReference>
<evidence type="ECO:0000313" key="8">
    <source>
        <dbReference type="Proteomes" id="UP000076878"/>
    </source>
</evidence>
<dbReference type="Gene3D" id="1.25.10.10">
    <property type="entry name" value="Leucine-rich Repeat Variant"/>
    <property type="match status" value="1"/>
</dbReference>
<keyword evidence="3" id="KW-0808">Transferase</keyword>
<keyword evidence="2" id="KW-0328">Glycosyltransferase</keyword>
<keyword evidence="4" id="KW-1133">Transmembrane helix</keyword>
<dbReference type="PANTHER" id="PTHR43630:SF1">
    <property type="entry name" value="POLY-BETA-1,6-N-ACETYL-D-GLUCOSAMINE SYNTHASE"/>
    <property type="match status" value="1"/>
</dbReference>
<dbReference type="Pfam" id="PF00535">
    <property type="entry name" value="Glycos_transf_2"/>
    <property type="match status" value="1"/>
</dbReference>
<comment type="similarity">
    <text evidence="1">Belongs to the glycosyltransferase 2 family.</text>
</comment>